<dbReference type="Proteomes" id="UP001497444">
    <property type="component" value="Chromosome 18"/>
</dbReference>
<dbReference type="InterPro" id="IPR036855">
    <property type="entry name" value="Znf_CCCH_sf"/>
</dbReference>
<dbReference type="InterPro" id="IPR000571">
    <property type="entry name" value="Znf_CCCH"/>
</dbReference>
<evidence type="ECO:0000256" key="6">
    <source>
        <dbReference type="SAM" id="MobiDB-lite"/>
    </source>
</evidence>
<dbReference type="InterPro" id="IPR043017">
    <property type="entry name" value="WIYLD_dom_sf"/>
</dbReference>
<feature type="compositionally biased region" description="Basic and acidic residues" evidence="6">
    <location>
        <begin position="2014"/>
        <end position="2024"/>
    </location>
</feature>
<dbReference type="Gene3D" id="4.10.1000.10">
    <property type="entry name" value="Zinc finger, CCCH-type"/>
    <property type="match status" value="1"/>
</dbReference>
<dbReference type="InterPro" id="IPR018848">
    <property type="entry name" value="WIYLD_domain"/>
</dbReference>
<evidence type="ECO:0000256" key="4">
    <source>
        <dbReference type="PROSITE-ProRule" id="PRU00176"/>
    </source>
</evidence>
<feature type="compositionally biased region" description="Basic and acidic residues" evidence="6">
    <location>
        <begin position="1960"/>
        <end position="1975"/>
    </location>
</feature>
<keyword evidence="10" id="KW-1185">Reference proteome</keyword>
<feature type="zinc finger region" description="C3H1-type" evidence="5">
    <location>
        <begin position="1383"/>
        <end position="1410"/>
    </location>
</feature>
<feature type="compositionally biased region" description="Low complexity" evidence="6">
    <location>
        <begin position="853"/>
        <end position="866"/>
    </location>
</feature>
<feature type="compositionally biased region" description="Basic and acidic residues" evidence="6">
    <location>
        <begin position="119"/>
        <end position="130"/>
    </location>
</feature>
<evidence type="ECO:0000259" key="7">
    <source>
        <dbReference type="PROSITE" id="PS50102"/>
    </source>
</evidence>
<feature type="region of interest" description="Disordered" evidence="6">
    <location>
        <begin position="66"/>
        <end position="130"/>
    </location>
</feature>
<keyword evidence="4" id="KW-0694">RNA-binding</keyword>
<dbReference type="PANTHER" id="PTHR34271:SF1">
    <property type="entry name" value="NUCLEOLAR HISTONE METHYLTRANSFERASE-RELATED PROTEIN"/>
    <property type="match status" value="1"/>
</dbReference>
<feature type="compositionally biased region" description="Low complexity" evidence="6">
    <location>
        <begin position="1431"/>
        <end position="1444"/>
    </location>
</feature>
<feature type="domain" description="RRM" evidence="7">
    <location>
        <begin position="939"/>
        <end position="1036"/>
    </location>
</feature>
<dbReference type="InterPro" id="IPR000504">
    <property type="entry name" value="RRM_dom"/>
</dbReference>
<dbReference type="InterPro" id="IPR012677">
    <property type="entry name" value="Nucleotide-bd_a/b_plait_sf"/>
</dbReference>
<keyword evidence="2 5" id="KW-0863">Zinc-finger</keyword>
<dbReference type="SUPFAM" id="SSF54928">
    <property type="entry name" value="RNA-binding domain, RBD"/>
    <property type="match status" value="1"/>
</dbReference>
<dbReference type="Gene3D" id="3.30.70.330">
    <property type="match status" value="1"/>
</dbReference>
<protein>
    <submittedName>
        <fullName evidence="9">Uncharacterized protein</fullName>
    </submittedName>
</protein>
<feature type="compositionally biased region" description="Polar residues" evidence="6">
    <location>
        <begin position="73"/>
        <end position="82"/>
    </location>
</feature>
<dbReference type="PANTHER" id="PTHR34271">
    <property type="entry name" value="NUCLEOLAR HISTONE METHYLTRANSFERASE-RELATED PROTEIN"/>
    <property type="match status" value="1"/>
</dbReference>
<feature type="compositionally biased region" description="Polar residues" evidence="6">
    <location>
        <begin position="882"/>
        <end position="903"/>
    </location>
</feature>
<feature type="compositionally biased region" description="Basic and acidic residues" evidence="6">
    <location>
        <begin position="1791"/>
        <end position="1801"/>
    </location>
</feature>
<feature type="region of interest" description="Disordered" evidence="6">
    <location>
        <begin position="164"/>
        <end position="215"/>
    </location>
</feature>
<feature type="compositionally biased region" description="Basic and acidic residues" evidence="6">
    <location>
        <begin position="1931"/>
        <end position="1949"/>
    </location>
</feature>
<feature type="compositionally biased region" description="Basic and acidic residues" evidence="6">
    <location>
        <begin position="1984"/>
        <end position="2006"/>
    </location>
</feature>
<reference evidence="9" key="1">
    <citation type="submission" date="2024-02" db="EMBL/GenBank/DDBJ databases">
        <authorList>
            <consortium name="ELIXIR-Norway"/>
            <consortium name="Elixir Norway"/>
        </authorList>
    </citation>
    <scope>NUCLEOTIDE SEQUENCE</scope>
</reference>
<keyword evidence="1 5" id="KW-0479">Metal-binding</keyword>
<sequence length="2030" mass="220569">MKADYKERLKIVLQVLQPLQFSKALIIRTVRNLLNVYGVEAGWSYIEEDEYKNVLNCIVAERNEKRGQKISHAPTQTESAGETQHVHESNRRFGKTTGPTQAIHVSPAAEMSTENCAPSHHEDPDSPDIHQHQRWLWSQKIGIPPLACFRETSPVLGAEEPEVLLGSLGSPGNVTLDTEKSHEDNVPSNDKPNREVQDSWDADGSNFPKPSKGRCRIRKAGRSGALLEPRDEAAPAQELMHVSPVSDFEVEGQNQQDLCQDVSRSAEKLKNDKGGIGEADWTPKSFFRKVVSDSNQAPISCQSQSCEQEGGVANDSHDDMDMRGKLGGQIKTRDQLDHRDLPTVKRIVGVKGKRPDQIFRVKKVLNSESDDLAATPSPPKKARLGANAVDIQSCPPVVGGKVPKGSGCGLLSMDSEEKKMVPGNKSSTKLQGVATKARGDQAEGDSLFGIPGVATALVITRDGTATKEIDVGRTTAFKLGGKKGSSSFLQRQKRSVTIAEDFSNRHISHVDTWSLEACLTRAPPLGSPPSGLRFNAKVSAVTNCSSDHGQLLVGQGANAGELVIDPTYTVTKPDTHTVLPLNKVPQPSLSGEVSNHETARAAGSGIAGSSSNILPELDKYNMQLPSPLSVSELDEAPSPELPPGFANQISHKRDLAAAVALHQPGCAISNLQKLQEHKDFPERAIPGHVWGPVSQVRPTAPILLDNSCTASAAPCTSGPLQPQSPLLAQSSPIENPSGKLASVLRPINTSVKSELTPPGPGFQIQSSIPPFMQPRLPPNQFPSVAGMVSPDLADSLPQRPLPPLPSGGTQLKQECSFGPLHPPGPSNVFPPEASCLSSPRPTSPHSNNGTQQSSSAIPSGWPSSVPSVPPPQLFPPGMEPVTSMTVTGTPLGSRLSSTAPSPTSLISNSFPPPMGTNSAIPSVGHKGFDARRDAREHAKSIFVGNIPVGLVNTILVIREALEAYFKPLEFVPAKSAEIQHISLYERSTGSYAFAQFSSEVFARIVLDACQVKSMPLQVNGVQLSVGRNLKAEMVPPMPRERMFKGDRVLDPAKILYVGNLPEQWRSEQLLQKQFSEILGGSNPGADSNFLSEIYILPECVDVYLELSSDVVADALVYKCIKDSKLLESMGDSVFICRHPKFVPLFALASKSTSCTLAIPNQNVEKPLPKDSKLAAEEESASRWQSTLYVGNLPLTAEAYNVHDLREVFDRMLCHTLEDKPVVRWVKAVTWPPGRHYAHVEFNSESAANAIMDAYIEQTAEFCLNDAAFCMFRHQKYVRPGAVYKTTNHGVLNLNLTVEVNQEKKSIKNLSLESQSSEQCLDALELDGEEGDESLDGSVQAVHMDMKPDEMAAAVHAVHAVPALIKGVNEVTEQGNVGGWSTHLYKTRLCNKFNNGGCPYGARCRYAHGVEELLRPAPPQMPHAQGRRSAVTPPLGSSSSTGLTTDFTGRQDTSDTGDEYVDPKSVICVRGVADGLTSFSLKGAMNELFERTLKTTGVLEFGKHVVRYSQFKDNSKQALVTLLNVEAATAILSVVEPLKIAGQPLVILPWSNMQQQKLQPLPKVNAGQPGFQPTFNLGDTHDVLSSSPGNSRAPHGWLPPSWSGPEQPWSVHPPGLSSVECPPHVGQFGPPPQTRMVPLPFLPTQGQPDFGRPPLPSGPLCHPSFGPHNGIRPPPPRTLSPPIPSIHHLQSPGGDGWPAPPSAWVEPHHGLHPGNFGWRHNEGVLHPDLISPPLQQHRDGVHRMHFSHEDTKFRAELLCQSSNKIDKNTGGWLEDDDDEEPGMPASEPATGDGDRRGVDPEGGRIISEEASASNVDPFQHKQVDSGPKAELATSVSDHVHPATSLSDVSRSGKQTPDIGNVSFADQNPISSQEPISSRDSHWVEDGELRREGNKRKRETDRSGIEAKGHSSHDNRMTKHKLHKEADWGLGDRGSEAKDQSRKSSRDREVGHSSIRQKPHHDRRDPPQESDGRDASRHRPSRSSGRRWDVEPYEKSDRESRRKSDSGNHKTNSTSKLDRGTIDDRSRSRRHN</sequence>
<evidence type="ECO:0000259" key="8">
    <source>
        <dbReference type="PROSITE" id="PS50103"/>
    </source>
</evidence>
<feature type="compositionally biased region" description="Basic and acidic residues" evidence="6">
    <location>
        <begin position="1875"/>
        <end position="1915"/>
    </location>
</feature>
<feature type="compositionally biased region" description="Pro residues" evidence="6">
    <location>
        <begin position="867"/>
        <end position="878"/>
    </location>
</feature>
<dbReference type="Gene3D" id="1.10.8.850">
    <property type="entry name" value="Histone-lysine N methyltransferase , C-terminal domain-like"/>
    <property type="match status" value="1"/>
</dbReference>
<dbReference type="SUPFAM" id="SSF90229">
    <property type="entry name" value="CCCH zinc finger"/>
    <property type="match status" value="1"/>
</dbReference>
<evidence type="ECO:0000313" key="9">
    <source>
        <dbReference type="EMBL" id="CAK9265840.1"/>
    </source>
</evidence>
<evidence type="ECO:0000256" key="5">
    <source>
        <dbReference type="PROSITE-ProRule" id="PRU00723"/>
    </source>
</evidence>
<dbReference type="PROSITE" id="PS50103">
    <property type="entry name" value="ZF_C3H1"/>
    <property type="match status" value="1"/>
</dbReference>
<evidence type="ECO:0000256" key="2">
    <source>
        <dbReference type="ARBA" id="ARBA00022771"/>
    </source>
</evidence>
<accession>A0ABP0WK03</accession>
<feature type="compositionally biased region" description="Polar residues" evidence="6">
    <location>
        <begin position="1862"/>
        <end position="1874"/>
    </location>
</feature>
<feature type="region of interest" description="Disordered" evidence="6">
    <location>
        <begin position="1764"/>
        <end position="2030"/>
    </location>
</feature>
<dbReference type="SMART" id="SM00356">
    <property type="entry name" value="ZnF_C3H1"/>
    <property type="match status" value="1"/>
</dbReference>
<dbReference type="EMBL" id="OZ020113">
    <property type="protein sequence ID" value="CAK9265840.1"/>
    <property type="molecule type" value="Genomic_DNA"/>
</dbReference>
<evidence type="ECO:0000256" key="3">
    <source>
        <dbReference type="ARBA" id="ARBA00022833"/>
    </source>
</evidence>
<evidence type="ECO:0000256" key="1">
    <source>
        <dbReference type="ARBA" id="ARBA00022723"/>
    </source>
</evidence>
<feature type="compositionally biased region" description="Polar residues" evidence="6">
    <location>
        <begin position="1842"/>
        <end position="1853"/>
    </location>
</feature>
<proteinExistence type="predicted"/>
<gene>
    <name evidence="9" type="ORF">CSSPJE1EN1_LOCUS11318</name>
</gene>
<feature type="compositionally biased region" description="Polar residues" evidence="6">
    <location>
        <begin position="835"/>
        <end position="852"/>
    </location>
</feature>
<feature type="region of interest" description="Disordered" evidence="6">
    <location>
        <begin position="777"/>
        <end position="903"/>
    </location>
</feature>
<name>A0ABP0WK03_9BRYO</name>
<feature type="region of interest" description="Disordered" evidence="6">
    <location>
        <begin position="1418"/>
        <end position="1457"/>
    </location>
</feature>
<dbReference type="PROSITE" id="PS50102">
    <property type="entry name" value="RRM"/>
    <property type="match status" value="1"/>
</dbReference>
<dbReference type="Pfam" id="PF00642">
    <property type="entry name" value="zf-CCCH"/>
    <property type="match status" value="1"/>
</dbReference>
<dbReference type="Pfam" id="PF10440">
    <property type="entry name" value="WIYLD"/>
    <property type="match status" value="1"/>
</dbReference>
<feature type="compositionally biased region" description="Basic and acidic residues" evidence="6">
    <location>
        <begin position="177"/>
        <end position="197"/>
    </location>
</feature>
<dbReference type="InterPro" id="IPR035979">
    <property type="entry name" value="RBD_domain_sf"/>
</dbReference>
<evidence type="ECO:0000313" key="10">
    <source>
        <dbReference type="Proteomes" id="UP001497444"/>
    </source>
</evidence>
<feature type="domain" description="C3H1-type" evidence="8">
    <location>
        <begin position="1383"/>
        <end position="1410"/>
    </location>
</feature>
<organism evidence="9 10">
    <name type="scientific">Sphagnum jensenii</name>
    <dbReference type="NCBI Taxonomy" id="128206"/>
    <lineage>
        <taxon>Eukaryota</taxon>
        <taxon>Viridiplantae</taxon>
        <taxon>Streptophyta</taxon>
        <taxon>Embryophyta</taxon>
        <taxon>Bryophyta</taxon>
        <taxon>Sphagnophytina</taxon>
        <taxon>Sphagnopsida</taxon>
        <taxon>Sphagnales</taxon>
        <taxon>Sphagnaceae</taxon>
        <taxon>Sphagnum</taxon>
    </lineage>
</organism>
<feature type="region of interest" description="Disordered" evidence="6">
    <location>
        <begin position="300"/>
        <end position="319"/>
    </location>
</feature>
<keyword evidence="3 5" id="KW-0862">Zinc</keyword>